<keyword evidence="3" id="KW-1185">Reference proteome</keyword>
<evidence type="ECO:0000313" key="2">
    <source>
        <dbReference type="EMBL" id="MEY9470424.1"/>
    </source>
</evidence>
<protein>
    <submittedName>
        <fullName evidence="2">Uncharacterized protein</fullName>
    </submittedName>
</protein>
<sequence length="89" mass="9824">MLALVGAYVVSLLDLLKLEAVRRAPARIETARRDHRDEATHAFLPAWASAAVVMTGIFIIAVLYKPETRVRGTVGWVIIAQFAVYLFGV</sequence>
<dbReference type="RefSeq" id="WP_162131256.1">
    <property type="nucleotide sequence ID" value="NZ_JBGBZN010000002.1"/>
</dbReference>
<proteinExistence type="predicted"/>
<gene>
    <name evidence="2" type="ORF">ABH992_002823</name>
</gene>
<reference evidence="2 3" key="1">
    <citation type="submission" date="2024-07" db="EMBL/GenBank/DDBJ databases">
        <title>Genomic Encyclopedia of Type Strains, Phase V (KMG-V): Genome sequencing to study the core and pangenomes of soil and plant-associated prokaryotes.</title>
        <authorList>
            <person name="Whitman W."/>
        </authorList>
    </citation>
    <scope>NUCLEOTIDE SEQUENCE [LARGE SCALE GENOMIC DNA]</scope>
    <source>
        <strain evidence="2 3">USDA 222</strain>
    </source>
</reference>
<evidence type="ECO:0000313" key="3">
    <source>
        <dbReference type="Proteomes" id="UP001565474"/>
    </source>
</evidence>
<dbReference type="Proteomes" id="UP001565474">
    <property type="component" value="Unassembled WGS sequence"/>
</dbReference>
<comment type="caution">
    <text evidence="2">The sequence shown here is derived from an EMBL/GenBank/DDBJ whole genome shotgun (WGS) entry which is preliminary data.</text>
</comment>
<feature type="transmembrane region" description="Helical" evidence="1">
    <location>
        <begin position="42"/>
        <end position="63"/>
    </location>
</feature>
<evidence type="ECO:0000256" key="1">
    <source>
        <dbReference type="SAM" id="Phobius"/>
    </source>
</evidence>
<dbReference type="EMBL" id="JBGBZN010000002">
    <property type="protein sequence ID" value="MEY9470424.1"/>
    <property type="molecule type" value="Genomic_DNA"/>
</dbReference>
<keyword evidence="1" id="KW-0472">Membrane</keyword>
<organism evidence="2 3">
    <name type="scientific">Bradyrhizobium yuanmingense</name>
    <dbReference type="NCBI Taxonomy" id="108015"/>
    <lineage>
        <taxon>Bacteria</taxon>
        <taxon>Pseudomonadati</taxon>
        <taxon>Pseudomonadota</taxon>
        <taxon>Alphaproteobacteria</taxon>
        <taxon>Hyphomicrobiales</taxon>
        <taxon>Nitrobacteraceae</taxon>
        <taxon>Bradyrhizobium</taxon>
    </lineage>
</organism>
<keyword evidence="1" id="KW-0812">Transmembrane</keyword>
<name>A0ABV4GGM4_9BRAD</name>
<accession>A0ABV4GGM4</accession>
<keyword evidence="1" id="KW-1133">Transmembrane helix</keyword>